<dbReference type="InterPro" id="IPR036249">
    <property type="entry name" value="Thioredoxin-like_sf"/>
</dbReference>
<feature type="domain" description="DSBA-like thioredoxin" evidence="1">
    <location>
        <begin position="7"/>
        <end position="177"/>
    </location>
</feature>
<evidence type="ECO:0000313" key="2">
    <source>
        <dbReference type="EMBL" id="MFD1783483.1"/>
    </source>
</evidence>
<dbReference type="SUPFAM" id="SSF52833">
    <property type="entry name" value="Thioredoxin-like"/>
    <property type="match status" value="1"/>
</dbReference>
<organism evidence="2 3">
    <name type="scientific">Phenylobacterium terrae</name>
    <dbReference type="NCBI Taxonomy" id="2665495"/>
    <lineage>
        <taxon>Bacteria</taxon>
        <taxon>Pseudomonadati</taxon>
        <taxon>Pseudomonadota</taxon>
        <taxon>Alphaproteobacteria</taxon>
        <taxon>Caulobacterales</taxon>
        <taxon>Caulobacteraceae</taxon>
        <taxon>Phenylobacterium</taxon>
    </lineage>
</organism>
<evidence type="ECO:0000313" key="3">
    <source>
        <dbReference type="Proteomes" id="UP001597237"/>
    </source>
</evidence>
<sequence>MQGRHLIYFSDPMCSWCYGFAPVMEEVAARFGERLPIQLVMGGLRPGTDRPMTEQARTEILQHWAHVREATGQPFDEQVLTERFIYDTDPAARAVVLVRRLQPGRALAFLHRVQRAFYAEARDVTSYPVLADLAAEFGLPREGFLQALADPALMRETWGDYALSQNAGVTGFPTLVGGPNEAGVYGVVTRGCAPAEQILQVLDEWLERTDGERGIWEG</sequence>
<dbReference type="Gene3D" id="3.40.30.10">
    <property type="entry name" value="Glutaredoxin"/>
    <property type="match status" value="1"/>
</dbReference>
<dbReference type="InterPro" id="IPR001853">
    <property type="entry name" value="DSBA-like_thioredoxin_dom"/>
</dbReference>
<dbReference type="RefSeq" id="WP_377283974.1">
    <property type="nucleotide sequence ID" value="NZ_JBHRSI010000010.1"/>
</dbReference>
<evidence type="ECO:0000259" key="1">
    <source>
        <dbReference type="Pfam" id="PF01323"/>
    </source>
</evidence>
<dbReference type="Gene3D" id="1.10.472.60">
    <property type="entry name" value="putative protein disulfide isomerase domain"/>
    <property type="match status" value="1"/>
</dbReference>
<dbReference type="Proteomes" id="UP001597237">
    <property type="component" value="Unassembled WGS sequence"/>
</dbReference>
<keyword evidence="3" id="KW-1185">Reference proteome</keyword>
<accession>A0ABW4N0D3</accession>
<proteinExistence type="predicted"/>
<reference evidence="3" key="1">
    <citation type="journal article" date="2019" name="Int. J. Syst. Evol. Microbiol.">
        <title>The Global Catalogue of Microorganisms (GCM) 10K type strain sequencing project: providing services to taxonomists for standard genome sequencing and annotation.</title>
        <authorList>
            <consortium name="The Broad Institute Genomics Platform"/>
            <consortium name="The Broad Institute Genome Sequencing Center for Infectious Disease"/>
            <person name="Wu L."/>
            <person name="Ma J."/>
        </authorList>
    </citation>
    <scope>NUCLEOTIDE SEQUENCE [LARGE SCALE GENOMIC DNA]</scope>
    <source>
        <strain evidence="3">DFY28</strain>
    </source>
</reference>
<dbReference type="PANTHER" id="PTHR13887:SF54">
    <property type="entry name" value="DSBA FAMILY PROTEIN"/>
    <property type="match status" value="1"/>
</dbReference>
<dbReference type="Pfam" id="PF01323">
    <property type="entry name" value="DSBA"/>
    <property type="match status" value="1"/>
</dbReference>
<dbReference type="EMBL" id="JBHUEY010000001">
    <property type="protein sequence ID" value="MFD1783483.1"/>
    <property type="molecule type" value="Genomic_DNA"/>
</dbReference>
<name>A0ABW4N0D3_9CAUL</name>
<protein>
    <submittedName>
        <fullName evidence="2">DsbA family protein</fullName>
    </submittedName>
</protein>
<dbReference type="PANTHER" id="PTHR13887">
    <property type="entry name" value="GLUTATHIONE S-TRANSFERASE KAPPA"/>
    <property type="match status" value="1"/>
</dbReference>
<comment type="caution">
    <text evidence="2">The sequence shown here is derived from an EMBL/GenBank/DDBJ whole genome shotgun (WGS) entry which is preliminary data.</text>
</comment>
<gene>
    <name evidence="2" type="ORF">ACFSC0_08780</name>
</gene>
<dbReference type="CDD" id="cd03025">
    <property type="entry name" value="DsbA_FrnE_like"/>
    <property type="match status" value="1"/>
</dbReference>